<proteinExistence type="predicted"/>
<feature type="non-terminal residue" evidence="1">
    <location>
        <position position="152"/>
    </location>
</feature>
<organism evidence="1 2">
    <name type="scientific">Rhizodiscina lignyota</name>
    <dbReference type="NCBI Taxonomy" id="1504668"/>
    <lineage>
        <taxon>Eukaryota</taxon>
        <taxon>Fungi</taxon>
        <taxon>Dikarya</taxon>
        <taxon>Ascomycota</taxon>
        <taxon>Pezizomycotina</taxon>
        <taxon>Dothideomycetes</taxon>
        <taxon>Pleosporomycetidae</taxon>
        <taxon>Aulographales</taxon>
        <taxon>Rhizodiscinaceae</taxon>
        <taxon>Rhizodiscina</taxon>
    </lineage>
</organism>
<comment type="caution">
    <text evidence="1">The sequence shown here is derived from an EMBL/GenBank/DDBJ whole genome shotgun (WGS) entry which is preliminary data.</text>
</comment>
<dbReference type="PANTHER" id="PTHR33099:SF7">
    <property type="entry name" value="MYND-TYPE DOMAIN-CONTAINING PROTEIN"/>
    <property type="match status" value="1"/>
</dbReference>
<keyword evidence="2" id="KW-1185">Reference proteome</keyword>
<protein>
    <recommendedName>
        <fullName evidence="3">Prolyl 4-hydroxylase alpha subunit Fe(2+) 2OG dioxygenase domain-containing protein</fullName>
    </recommendedName>
</protein>
<reference evidence="1" key="1">
    <citation type="journal article" date="2020" name="Stud. Mycol.">
        <title>101 Dothideomycetes genomes: a test case for predicting lifestyles and emergence of pathogens.</title>
        <authorList>
            <person name="Haridas S."/>
            <person name="Albert R."/>
            <person name="Binder M."/>
            <person name="Bloem J."/>
            <person name="Labutti K."/>
            <person name="Salamov A."/>
            <person name="Andreopoulos B."/>
            <person name="Baker S."/>
            <person name="Barry K."/>
            <person name="Bills G."/>
            <person name="Bluhm B."/>
            <person name="Cannon C."/>
            <person name="Castanera R."/>
            <person name="Culley D."/>
            <person name="Daum C."/>
            <person name="Ezra D."/>
            <person name="Gonzalez J."/>
            <person name="Henrissat B."/>
            <person name="Kuo A."/>
            <person name="Liang C."/>
            <person name="Lipzen A."/>
            <person name="Lutzoni F."/>
            <person name="Magnuson J."/>
            <person name="Mondo S."/>
            <person name="Nolan M."/>
            <person name="Ohm R."/>
            <person name="Pangilinan J."/>
            <person name="Park H.-J."/>
            <person name="Ramirez L."/>
            <person name="Alfaro M."/>
            <person name="Sun H."/>
            <person name="Tritt A."/>
            <person name="Yoshinaga Y."/>
            <person name="Zwiers L.-H."/>
            <person name="Turgeon B."/>
            <person name="Goodwin S."/>
            <person name="Spatafora J."/>
            <person name="Crous P."/>
            <person name="Grigoriev I."/>
        </authorList>
    </citation>
    <scope>NUCLEOTIDE SEQUENCE</scope>
    <source>
        <strain evidence="1">CBS 133067</strain>
    </source>
</reference>
<dbReference type="AlphaFoldDB" id="A0A9P4IQA3"/>
<dbReference type="Proteomes" id="UP000799772">
    <property type="component" value="Unassembled WGS sequence"/>
</dbReference>
<dbReference type="OrthoDB" id="27483at2759"/>
<accession>A0A9P4IQA3</accession>
<feature type="non-terminal residue" evidence="1">
    <location>
        <position position="1"/>
    </location>
</feature>
<dbReference type="EMBL" id="ML978122">
    <property type="protein sequence ID" value="KAF2102572.1"/>
    <property type="molecule type" value="Genomic_DNA"/>
</dbReference>
<gene>
    <name evidence="1" type="ORF">NA57DRAFT_10257</name>
</gene>
<name>A0A9P4IQA3_9PEZI</name>
<evidence type="ECO:0000313" key="2">
    <source>
        <dbReference type="Proteomes" id="UP000799772"/>
    </source>
</evidence>
<sequence>HLEKEEVPGMFGTLVVCLPSRHTGGEMILSHHGQLISLETALSSDFDLSAIAWYSDVKHEIKPVLTGYRLALTYNLARAAGSGERPSAKTIHKRNTEIQRAFEQWQDDDNEPLLVYILGNTYTNVSLSMRNLKGHDRAVCQYLQDICPSNEF</sequence>
<dbReference type="PANTHER" id="PTHR33099">
    <property type="entry name" value="FE2OG DIOXYGENASE DOMAIN-CONTAINING PROTEIN"/>
    <property type="match status" value="1"/>
</dbReference>
<dbReference type="Gene3D" id="2.60.120.620">
    <property type="entry name" value="q2cbj1_9rhob like domain"/>
    <property type="match status" value="1"/>
</dbReference>
<evidence type="ECO:0000313" key="1">
    <source>
        <dbReference type="EMBL" id="KAF2102572.1"/>
    </source>
</evidence>
<evidence type="ECO:0008006" key="3">
    <source>
        <dbReference type="Google" id="ProtNLM"/>
    </source>
</evidence>